<feature type="chain" id="PRO_5008904020" description="Chitin-binding type-2 domain-containing protein" evidence="1">
    <location>
        <begin position="24"/>
        <end position="93"/>
    </location>
</feature>
<sequence length="93" mass="10099">MKAVVKALLALALVAIILDGTSAITCTKNGVYDCSKATPAADTTCDYYYCIWYPSLNAWMVNRYKCGTGFIWDDTIKRCITEPTTTAAPTTSA</sequence>
<feature type="signal peptide" evidence="1">
    <location>
        <begin position="1"/>
        <end position="23"/>
    </location>
</feature>
<evidence type="ECO:0000256" key="1">
    <source>
        <dbReference type="SAM" id="SignalP"/>
    </source>
</evidence>
<name>A0A1D2MH74_ORCCI</name>
<comment type="caution">
    <text evidence="2">The sequence shown here is derived from an EMBL/GenBank/DDBJ whole genome shotgun (WGS) entry which is preliminary data.</text>
</comment>
<keyword evidence="1" id="KW-0732">Signal</keyword>
<dbReference type="AlphaFoldDB" id="A0A1D2MH74"/>
<protein>
    <recommendedName>
        <fullName evidence="4">Chitin-binding type-2 domain-containing protein</fullName>
    </recommendedName>
</protein>
<proteinExistence type="predicted"/>
<accession>A0A1D2MH74</accession>
<keyword evidence="3" id="KW-1185">Reference proteome</keyword>
<dbReference type="OrthoDB" id="8119704at2759"/>
<evidence type="ECO:0000313" key="2">
    <source>
        <dbReference type="EMBL" id="ODM92357.1"/>
    </source>
</evidence>
<gene>
    <name evidence="2" type="ORF">Ocin01_14325</name>
</gene>
<evidence type="ECO:0008006" key="4">
    <source>
        <dbReference type="Google" id="ProtNLM"/>
    </source>
</evidence>
<dbReference type="Proteomes" id="UP000094527">
    <property type="component" value="Unassembled WGS sequence"/>
</dbReference>
<evidence type="ECO:0000313" key="3">
    <source>
        <dbReference type="Proteomes" id="UP000094527"/>
    </source>
</evidence>
<organism evidence="2 3">
    <name type="scientific">Orchesella cincta</name>
    <name type="common">Springtail</name>
    <name type="synonym">Podura cincta</name>
    <dbReference type="NCBI Taxonomy" id="48709"/>
    <lineage>
        <taxon>Eukaryota</taxon>
        <taxon>Metazoa</taxon>
        <taxon>Ecdysozoa</taxon>
        <taxon>Arthropoda</taxon>
        <taxon>Hexapoda</taxon>
        <taxon>Collembola</taxon>
        <taxon>Entomobryomorpha</taxon>
        <taxon>Entomobryoidea</taxon>
        <taxon>Orchesellidae</taxon>
        <taxon>Orchesellinae</taxon>
        <taxon>Orchesella</taxon>
    </lineage>
</organism>
<reference evidence="2 3" key="1">
    <citation type="journal article" date="2016" name="Genome Biol. Evol.">
        <title>Gene Family Evolution Reflects Adaptation to Soil Environmental Stressors in the Genome of the Collembolan Orchesella cincta.</title>
        <authorList>
            <person name="Faddeeva-Vakhrusheva A."/>
            <person name="Derks M.F."/>
            <person name="Anvar S.Y."/>
            <person name="Agamennone V."/>
            <person name="Suring W."/>
            <person name="Smit S."/>
            <person name="van Straalen N.M."/>
            <person name="Roelofs D."/>
        </authorList>
    </citation>
    <scope>NUCLEOTIDE SEQUENCE [LARGE SCALE GENOMIC DNA]</scope>
    <source>
        <tissue evidence="2">Mixed pool</tissue>
    </source>
</reference>
<dbReference type="EMBL" id="LJIJ01001254">
    <property type="protein sequence ID" value="ODM92357.1"/>
    <property type="molecule type" value="Genomic_DNA"/>
</dbReference>